<evidence type="ECO:0000313" key="1">
    <source>
        <dbReference type="EMBL" id="MBB5625135.1"/>
    </source>
</evidence>
<protein>
    <submittedName>
        <fullName evidence="1">Ethanolamine utilization protein EutQ (Cupin superfamily)</fullName>
    </submittedName>
</protein>
<dbReference type="Proteomes" id="UP000588112">
    <property type="component" value="Unassembled WGS sequence"/>
</dbReference>
<organism evidence="1 2">
    <name type="scientific">Sphaerisporangium krabiense</name>
    <dbReference type="NCBI Taxonomy" id="763782"/>
    <lineage>
        <taxon>Bacteria</taxon>
        <taxon>Bacillati</taxon>
        <taxon>Actinomycetota</taxon>
        <taxon>Actinomycetes</taxon>
        <taxon>Streptosporangiales</taxon>
        <taxon>Streptosporangiaceae</taxon>
        <taxon>Sphaerisporangium</taxon>
    </lineage>
</organism>
<keyword evidence="2" id="KW-1185">Reference proteome</keyword>
<dbReference type="InterPro" id="IPR011051">
    <property type="entry name" value="RmlC_Cupin_sf"/>
</dbReference>
<dbReference type="Gene3D" id="2.60.120.10">
    <property type="entry name" value="Jelly Rolls"/>
    <property type="match status" value="1"/>
</dbReference>
<accession>A0A7W9DPA5</accession>
<gene>
    <name evidence="1" type="ORF">BJ981_000834</name>
</gene>
<sequence length="251" mass="26886">MGLTIRHYSDVEPGPSRLEPSIHGVSPKHREIFRPHTGGSARLDAGYNEYVGPRTGGPVVYPGYVEVCYLPKGDHVQLTASGKVVEVREGSFAIRLRGSTSFVIIPQALTSLCFFSPGRPRDWGGRGVASQEAVLADPLFVHPDDCAEFDDPDAGVVGTVRSREVMSHEVCERVSVRWTRMDAGAVLNGAACGADRMVYVVEGTIVLRDADGEHSAGTGSFIQWPPDDALTISASEPATFFTLSAPAEATT</sequence>
<dbReference type="RefSeq" id="WP_184608402.1">
    <property type="nucleotide sequence ID" value="NZ_JACHBR010000001.1"/>
</dbReference>
<comment type="caution">
    <text evidence="1">The sequence shown here is derived from an EMBL/GenBank/DDBJ whole genome shotgun (WGS) entry which is preliminary data.</text>
</comment>
<reference evidence="1 2" key="1">
    <citation type="submission" date="2020-08" db="EMBL/GenBank/DDBJ databases">
        <title>Sequencing the genomes of 1000 actinobacteria strains.</title>
        <authorList>
            <person name="Klenk H.-P."/>
        </authorList>
    </citation>
    <scope>NUCLEOTIDE SEQUENCE [LARGE SCALE GENOMIC DNA]</scope>
    <source>
        <strain evidence="1 2">DSM 45790</strain>
    </source>
</reference>
<proteinExistence type="predicted"/>
<dbReference type="EMBL" id="JACHBR010000001">
    <property type="protein sequence ID" value="MBB5625135.1"/>
    <property type="molecule type" value="Genomic_DNA"/>
</dbReference>
<dbReference type="InterPro" id="IPR014710">
    <property type="entry name" value="RmlC-like_jellyroll"/>
</dbReference>
<name>A0A7W9DPA5_9ACTN</name>
<dbReference type="AlphaFoldDB" id="A0A7W9DPA5"/>
<evidence type="ECO:0000313" key="2">
    <source>
        <dbReference type="Proteomes" id="UP000588112"/>
    </source>
</evidence>
<dbReference type="SUPFAM" id="SSF51182">
    <property type="entry name" value="RmlC-like cupins"/>
    <property type="match status" value="1"/>
</dbReference>